<keyword evidence="2" id="KW-0472">Membrane</keyword>
<feature type="transmembrane region" description="Helical" evidence="2">
    <location>
        <begin position="646"/>
        <end position="667"/>
    </location>
</feature>
<feature type="transmembrane region" description="Helical" evidence="2">
    <location>
        <begin position="836"/>
        <end position="860"/>
    </location>
</feature>
<feature type="compositionally biased region" description="Polar residues" evidence="1">
    <location>
        <begin position="366"/>
        <end position="379"/>
    </location>
</feature>
<feature type="compositionally biased region" description="Basic and acidic residues" evidence="1">
    <location>
        <begin position="746"/>
        <end position="759"/>
    </location>
</feature>
<dbReference type="EMBL" id="KZ301973">
    <property type="protein sequence ID" value="PFH53440.1"/>
    <property type="molecule type" value="Genomic_DNA"/>
</dbReference>
<proteinExistence type="predicted"/>
<gene>
    <name evidence="3" type="ORF">AMATHDRAFT_38671</name>
</gene>
<feature type="region of interest" description="Disordered" evidence="1">
    <location>
        <begin position="441"/>
        <end position="507"/>
    </location>
</feature>
<evidence type="ECO:0000313" key="3">
    <source>
        <dbReference type="EMBL" id="PFH53440.1"/>
    </source>
</evidence>
<dbReference type="Proteomes" id="UP000242287">
    <property type="component" value="Unassembled WGS sequence"/>
</dbReference>
<feature type="compositionally biased region" description="Low complexity" evidence="1">
    <location>
        <begin position="65"/>
        <end position="78"/>
    </location>
</feature>
<accession>A0A2A9NZE8</accession>
<name>A0A2A9NZE8_9AGAR</name>
<feature type="compositionally biased region" description="Polar residues" evidence="1">
    <location>
        <begin position="456"/>
        <end position="465"/>
    </location>
</feature>
<feature type="region of interest" description="Disordered" evidence="1">
    <location>
        <begin position="543"/>
        <end position="577"/>
    </location>
</feature>
<dbReference type="OrthoDB" id="3251367at2759"/>
<evidence type="ECO:0000256" key="1">
    <source>
        <dbReference type="SAM" id="MobiDB-lite"/>
    </source>
</evidence>
<feature type="region of interest" description="Disordered" evidence="1">
    <location>
        <begin position="15"/>
        <end position="108"/>
    </location>
</feature>
<feature type="compositionally biased region" description="Acidic residues" evidence="1">
    <location>
        <begin position="563"/>
        <end position="573"/>
    </location>
</feature>
<sequence>MFSFLSRVRYLGTRETPIDDDNSLDLPLPATNNHSDRQLRSRGRADSPSSIGAVREGRLQRNTLSISAPIPRSSPSSITGFDNDNIPSGGGASTQYASSTTSSTSGYGNPVVQQYHQVSLLPSSQQLGQSSYHISYSYPWNAHQLVIAQPHGYGHGRAGPSNVAWVGDQHPGAGADAETGGDVEVEEEIDDASPEEQERMARYASSSFPAVIRLDSGESSYPPGNFEQAIYAPQGMGRSIPSPLSQSYVPQQPQYIVAVPYIGGSPAAYSFIPDMFNQHGSLQSRPGGSGRTNIRLNLNTNVEFVQNVQALQLMDRTSAAAATDVFAGAYDYPRAKQLSPIAEVDYVSPDSLKKTKSLPFMGTNGGNTPTDASTPYSRQNTNNTINTSANNPSPGGSQGSEITRKHSLQFIFNFTAITWYTGPSPVYASPFITRSLNRTVSQTSSRTHASTASSVVPRSTTTKSNDPPSLPPLDLRPPFPGPHPGHGGTSLRPPKLPHRDQQGGIVPLPTIVGSVEDVERPGEERYTTDDVASLHADSFVTATSYGRNNSAGGPPTDRGDTGNDTEGEGDEREATEMTSTVHLPHIDIEGESRAELMSLRSGQSQIQSASESFITRRWEYDAGYGIGGRVTVLKSKRQNWVTATPAFWAFWLGFLCPVLWLIGGWHFTHFGEQPPRLTFWEFYFNAGYWKEKLGCCYGRRRRSLQAVLISTEDQEAQELGSIAGDATGRRKGKEKQQDPPPLPRWVAEKQPSDQRRARLNDPKRSLRGISFGYPFIPRPIAAPRREGWSGKAMRRFLSIVTAPNRLFDHLYGVKLLEVRGRAESRRRMFDPWIQRCRYAFCYSVIVLSIGLCVASTYLIIYNTRQLR</sequence>
<keyword evidence="2" id="KW-0812">Transmembrane</keyword>
<keyword evidence="2" id="KW-1133">Transmembrane helix</keyword>
<feature type="region of interest" description="Disordered" evidence="1">
    <location>
        <begin position="721"/>
        <end position="759"/>
    </location>
</feature>
<feature type="region of interest" description="Disordered" evidence="1">
    <location>
        <begin position="356"/>
        <end position="401"/>
    </location>
</feature>
<feature type="compositionally biased region" description="Low complexity" evidence="1">
    <location>
        <begin position="380"/>
        <end position="391"/>
    </location>
</feature>
<dbReference type="AlphaFoldDB" id="A0A2A9NZE8"/>
<reference evidence="3 4" key="1">
    <citation type="submission" date="2014-02" db="EMBL/GenBank/DDBJ databases">
        <title>Transposable element dynamics among asymbiotic and ectomycorrhizal Amanita fungi.</title>
        <authorList>
            <consortium name="DOE Joint Genome Institute"/>
            <person name="Hess J."/>
            <person name="Skrede I."/>
            <person name="Wolfe B."/>
            <person name="LaButti K."/>
            <person name="Ohm R.A."/>
            <person name="Grigoriev I.V."/>
            <person name="Pringle A."/>
        </authorList>
    </citation>
    <scope>NUCLEOTIDE SEQUENCE [LARGE SCALE GENOMIC DNA]</scope>
    <source>
        <strain evidence="3 4">SKay4041</strain>
    </source>
</reference>
<keyword evidence="4" id="KW-1185">Reference proteome</keyword>
<evidence type="ECO:0000256" key="2">
    <source>
        <dbReference type="SAM" id="Phobius"/>
    </source>
</evidence>
<protein>
    <submittedName>
        <fullName evidence="3">Uncharacterized protein</fullName>
    </submittedName>
</protein>
<feature type="compositionally biased region" description="Pro residues" evidence="1">
    <location>
        <begin position="468"/>
        <end position="483"/>
    </location>
</feature>
<feature type="compositionally biased region" description="Low complexity" evidence="1">
    <location>
        <begin position="441"/>
        <end position="454"/>
    </location>
</feature>
<evidence type="ECO:0000313" key="4">
    <source>
        <dbReference type="Proteomes" id="UP000242287"/>
    </source>
</evidence>
<feature type="compositionally biased region" description="Polar residues" evidence="1">
    <location>
        <begin position="392"/>
        <end position="401"/>
    </location>
</feature>
<organism evidence="3 4">
    <name type="scientific">Amanita thiersii Skay4041</name>
    <dbReference type="NCBI Taxonomy" id="703135"/>
    <lineage>
        <taxon>Eukaryota</taxon>
        <taxon>Fungi</taxon>
        <taxon>Dikarya</taxon>
        <taxon>Basidiomycota</taxon>
        <taxon>Agaricomycotina</taxon>
        <taxon>Agaricomycetes</taxon>
        <taxon>Agaricomycetidae</taxon>
        <taxon>Agaricales</taxon>
        <taxon>Pluteineae</taxon>
        <taxon>Amanitaceae</taxon>
        <taxon>Amanita</taxon>
    </lineage>
</organism>
<feature type="compositionally biased region" description="Basic and acidic residues" evidence="1">
    <location>
        <begin position="34"/>
        <end position="45"/>
    </location>
</feature>
<feature type="compositionally biased region" description="Low complexity" evidence="1">
    <location>
        <begin position="93"/>
        <end position="108"/>
    </location>
</feature>
<dbReference type="STRING" id="703135.A0A2A9NZE8"/>